<proteinExistence type="predicted"/>
<accession>Q237E5</accession>
<dbReference type="GeneID" id="7844459"/>
<reference evidence="3" key="1">
    <citation type="journal article" date="2006" name="PLoS Biol.">
        <title>Macronuclear genome sequence of the ciliate Tetrahymena thermophila, a model eukaryote.</title>
        <authorList>
            <person name="Eisen J.A."/>
            <person name="Coyne R.S."/>
            <person name="Wu M."/>
            <person name="Wu D."/>
            <person name="Thiagarajan M."/>
            <person name="Wortman J.R."/>
            <person name="Badger J.H."/>
            <person name="Ren Q."/>
            <person name="Amedeo P."/>
            <person name="Jones K.M."/>
            <person name="Tallon L.J."/>
            <person name="Delcher A.L."/>
            <person name="Salzberg S.L."/>
            <person name="Silva J.C."/>
            <person name="Haas B.J."/>
            <person name="Majoros W.H."/>
            <person name="Farzad M."/>
            <person name="Carlton J.M."/>
            <person name="Smith R.K. Jr."/>
            <person name="Garg J."/>
            <person name="Pearlman R.E."/>
            <person name="Karrer K.M."/>
            <person name="Sun L."/>
            <person name="Manning G."/>
            <person name="Elde N.C."/>
            <person name="Turkewitz A.P."/>
            <person name="Asai D.J."/>
            <person name="Wilkes D.E."/>
            <person name="Wang Y."/>
            <person name="Cai H."/>
            <person name="Collins K."/>
            <person name="Stewart B.A."/>
            <person name="Lee S.R."/>
            <person name="Wilamowska K."/>
            <person name="Weinberg Z."/>
            <person name="Ruzzo W.L."/>
            <person name="Wloga D."/>
            <person name="Gaertig J."/>
            <person name="Frankel J."/>
            <person name="Tsao C.-C."/>
            <person name="Gorovsky M.A."/>
            <person name="Keeling P.J."/>
            <person name="Waller R.F."/>
            <person name="Patron N.J."/>
            <person name="Cherry J.M."/>
            <person name="Stover N.A."/>
            <person name="Krieger C.J."/>
            <person name="del Toro C."/>
            <person name="Ryder H.F."/>
            <person name="Williamson S.C."/>
            <person name="Barbeau R.A."/>
            <person name="Hamilton E.P."/>
            <person name="Orias E."/>
        </authorList>
    </citation>
    <scope>NUCLEOTIDE SEQUENCE [LARGE SCALE GENOMIC DNA]</scope>
    <source>
        <strain evidence="3">SB210</strain>
    </source>
</reference>
<dbReference type="RefSeq" id="XP_001013041.2">
    <property type="nucleotide sequence ID" value="XM_001013041.2"/>
</dbReference>
<dbReference type="InParanoid" id="Q237E5"/>
<protein>
    <submittedName>
        <fullName evidence="2">LVIVD repeat protein</fullName>
    </submittedName>
</protein>
<gene>
    <name evidence="2" type="ORF">TTHERM_00324540</name>
</gene>
<feature type="chain" id="PRO_5004201636" evidence="1">
    <location>
        <begin position="24"/>
        <end position="1523"/>
    </location>
</feature>
<dbReference type="HOGENOM" id="CLU_244748_0_0_1"/>
<organism evidence="2 3">
    <name type="scientific">Tetrahymena thermophila (strain SB210)</name>
    <dbReference type="NCBI Taxonomy" id="312017"/>
    <lineage>
        <taxon>Eukaryota</taxon>
        <taxon>Sar</taxon>
        <taxon>Alveolata</taxon>
        <taxon>Ciliophora</taxon>
        <taxon>Intramacronucleata</taxon>
        <taxon>Oligohymenophorea</taxon>
        <taxon>Hymenostomatida</taxon>
        <taxon>Tetrahymenina</taxon>
        <taxon>Tetrahymenidae</taxon>
        <taxon>Tetrahymena</taxon>
    </lineage>
</organism>
<keyword evidence="3" id="KW-1185">Reference proteome</keyword>
<evidence type="ECO:0000313" key="2">
    <source>
        <dbReference type="EMBL" id="EAR92796.2"/>
    </source>
</evidence>
<sequence length="1523" mass="176535">MTLLQLTFIFLLIFLQNIQQATSLYNPKPYLTIDTNFYGQNLSRVQQSLNGEYYIMIFDQQKIVVTQNESKNFQFLDSYICQTKQILEKVNYIYSPTSQGLMIWQISQEGKIVIYNTWQGQYILDQIIVDDDEQNAIGIYQAQIILLNISSKKFIQIQKVIGSVYTSSFDYFFFKQQFLFIVNVQYECVIYNLIDRNNGFQVFASQTDTEQPYHVLVKEQNGKIIAFFVTAYYGINIYDLTFLYTANSQTNVRISQCLIGYISINSVVLTGAISMDGNILFVGVRTSGINCYDISSEEKLKSPVFLQNLASNGLSNYIQLSNDSNQSKIYLADGIQFSIFTLLQENTKSKNSMLNTFNQEIQCLVYTPFQDVWSWQIQISANQKYISISSGQDGLSLYDVSQDYLDPVRIYKVKIGINVSHDGSLFLNKRNLLVVGHSQDGFSIVDISNPNKITYLVQFKFPFVSDCDGYDVDQSTETKLIVAAAQAGIVIVDISDVYKIRILSVLYPKEKLQKSGTKMVSVNKEFTHGFGCIRGVGILYFSINPVNYEMTLLQFFNSFGSENLWYDIFSYNYVYIADGVRGLTIIDVTDKNNPFILSNIVVGGWGEKVYQSRVNPNIVALSHSVIGSASIIDVSNKAFPIIQSQVKVENDSSYAPLLPNSLDYIIFTKNQGFKICNLKSPIQVLIQSAKQEKTFLSVKTLSLSNTTSVNENIGIDYKFVEFDPLTEVVQINQQIQFIFTLLITNRTAFISNTYFIVQDKRQNLPDWIHYQPQNSLFLAKIPSSALSNNDNGINIILVEVTSQIQESDFVNSQLNLTDSESTQIFTTLVTNNYIDQNGYLQSWIGSLQYQNFYLNWYDGIQFQIKNYDDTRVQKFILRKVSFSRYVEPIYFRVNTSNAFNIQYLQQKSFFINLYSQQVKVVFSLTSSNSSIPLNLVFNGQSYIQSQIMLLQEQSKVLTLFGNTDIINQSFYSYKIQIADLNSQQDNTEQIQNATIFIFIMDDQDIQYSQTFQIRQLQFMQIRSFPKIKKPLQQIVSNQINIQQSGIRSGDIIKLQIIAQQIFQFDQLLQPIEIKCFFIEGKSEKQCTELNWVDMDELIGQIIINTEKFSFHDELTFKIQFYDAKQKFPMQYFTELNIDYELLEKDLQILKKKNKKLYIPLQISQTEQTISPIQNILVSLILKQYYKVSDGESYRMYLKIKKILQEEFPYVDWYKPIIRNRSFSPPSNIFQKKKINTEEQPETNCDLKYHDLLSKFNIDTDKLIKVIQYHTVKSTGKVSKELIFEDKYDFELICECLKLDILGIDLENKPNWKRSAFGQYLIMDQLDIQNILLERNQLNDMYFKLKNSTFQQKKKKQSFVKNLYKNINYILYGDNFKTVGCHLVNSLIDDKRHWIQINQVSDNQVIIYIDSKIINQEGEYRLKFINSKGYVCCQQNFYYTNCIDKKKNKDSQKGVQEQMLNPTILNHIQSKSAIQKQIKVSFLKELLSEQNKPSQFKGSKLSTEQPEVDNIIDNINETIMNEKK</sequence>
<dbReference type="KEGG" id="tet:TTHERM_00324540"/>
<evidence type="ECO:0000313" key="3">
    <source>
        <dbReference type="Proteomes" id="UP000009168"/>
    </source>
</evidence>
<keyword evidence="1" id="KW-0732">Signal</keyword>
<dbReference type="Proteomes" id="UP000009168">
    <property type="component" value="Unassembled WGS sequence"/>
</dbReference>
<feature type="signal peptide" evidence="1">
    <location>
        <begin position="1"/>
        <end position="23"/>
    </location>
</feature>
<dbReference type="Pfam" id="PF08309">
    <property type="entry name" value="LVIVD"/>
    <property type="match status" value="2"/>
</dbReference>
<name>Q237E5_TETTS</name>
<dbReference type="InterPro" id="IPR013211">
    <property type="entry name" value="LVIVD"/>
</dbReference>
<dbReference type="SUPFAM" id="SSF82171">
    <property type="entry name" value="DPP6 N-terminal domain-like"/>
    <property type="match status" value="1"/>
</dbReference>
<dbReference type="EMBL" id="GG662743">
    <property type="protein sequence ID" value="EAR92796.2"/>
    <property type="molecule type" value="Genomic_DNA"/>
</dbReference>
<evidence type="ECO:0000256" key="1">
    <source>
        <dbReference type="SAM" id="SignalP"/>
    </source>
</evidence>